<evidence type="ECO:0000313" key="1">
    <source>
        <dbReference type="EMBL" id="TMS20658.1"/>
    </source>
</evidence>
<proteinExistence type="predicted"/>
<dbReference type="Proteomes" id="UP000793456">
    <property type="component" value="Chromosome IV"/>
</dbReference>
<reference evidence="1" key="1">
    <citation type="submission" date="2018-11" db="EMBL/GenBank/DDBJ databases">
        <title>The sequence and de novo assembly of Larimichthys crocea genome using PacBio and Hi-C technologies.</title>
        <authorList>
            <person name="Xu P."/>
            <person name="Chen B."/>
            <person name="Zhou Z."/>
            <person name="Ke Q."/>
            <person name="Wu Y."/>
            <person name="Bai H."/>
            <person name="Pu F."/>
        </authorList>
    </citation>
    <scope>NUCLEOTIDE SEQUENCE</scope>
    <source>
        <tissue evidence="1">Muscle</tissue>
    </source>
</reference>
<organism evidence="1 2">
    <name type="scientific">Larimichthys crocea</name>
    <name type="common">Large yellow croaker</name>
    <name type="synonym">Pseudosciaena crocea</name>
    <dbReference type="NCBI Taxonomy" id="215358"/>
    <lineage>
        <taxon>Eukaryota</taxon>
        <taxon>Metazoa</taxon>
        <taxon>Chordata</taxon>
        <taxon>Craniata</taxon>
        <taxon>Vertebrata</taxon>
        <taxon>Euteleostomi</taxon>
        <taxon>Actinopterygii</taxon>
        <taxon>Neopterygii</taxon>
        <taxon>Teleostei</taxon>
        <taxon>Neoteleostei</taxon>
        <taxon>Acanthomorphata</taxon>
        <taxon>Eupercaria</taxon>
        <taxon>Sciaenidae</taxon>
        <taxon>Larimichthys</taxon>
    </lineage>
</organism>
<gene>
    <name evidence="1" type="ORF">E3U43_007151</name>
</gene>
<comment type="caution">
    <text evidence="1">The sequence shown here is derived from an EMBL/GenBank/DDBJ whole genome shotgun (WGS) entry which is preliminary data.</text>
</comment>
<accession>A0ACD3RN78</accession>
<dbReference type="EMBL" id="CM011677">
    <property type="protein sequence ID" value="TMS20658.1"/>
    <property type="molecule type" value="Genomic_DNA"/>
</dbReference>
<keyword evidence="2" id="KW-1185">Reference proteome</keyword>
<protein>
    <submittedName>
        <fullName evidence="1">Uncharacterized protein</fullName>
    </submittedName>
</protein>
<sequence length="99" mass="11765">MFTGGQGDIKLHFFVMEFGHSDDRRHISRFSPPLYKCLQMACVMDQKDFQYFYCNMHIYDTNTTYEELAVNKIPVDLKEIIYTHGLYATHFCREQFACC</sequence>
<evidence type="ECO:0000313" key="2">
    <source>
        <dbReference type="Proteomes" id="UP000793456"/>
    </source>
</evidence>
<name>A0ACD3RN78_LARCR</name>